<evidence type="ECO:0000313" key="2">
    <source>
        <dbReference type="EMBL" id="QDU31174.1"/>
    </source>
</evidence>
<dbReference type="InterPro" id="IPR011009">
    <property type="entry name" value="Kinase-like_dom_sf"/>
</dbReference>
<feature type="domain" description="Aminoglycoside phosphotransferase" evidence="1">
    <location>
        <begin position="31"/>
        <end position="273"/>
    </location>
</feature>
<reference evidence="2 3" key="1">
    <citation type="submission" date="2019-02" db="EMBL/GenBank/DDBJ databases">
        <title>Deep-cultivation of Planctomycetes and their phenomic and genomic characterization uncovers novel biology.</title>
        <authorList>
            <person name="Wiegand S."/>
            <person name="Jogler M."/>
            <person name="Boedeker C."/>
            <person name="Pinto D."/>
            <person name="Vollmers J."/>
            <person name="Rivas-Marin E."/>
            <person name="Kohn T."/>
            <person name="Peeters S.H."/>
            <person name="Heuer A."/>
            <person name="Rast P."/>
            <person name="Oberbeckmann S."/>
            <person name="Bunk B."/>
            <person name="Jeske O."/>
            <person name="Meyerdierks A."/>
            <person name="Storesund J.E."/>
            <person name="Kallscheuer N."/>
            <person name="Luecker S."/>
            <person name="Lage O.M."/>
            <person name="Pohl T."/>
            <person name="Merkel B.J."/>
            <person name="Hornburger P."/>
            <person name="Mueller R.-W."/>
            <person name="Bruemmer F."/>
            <person name="Labrenz M."/>
            <person name="Spormann A.M."/>
            <person name="Op den Camp H."/>
            <person name="Overmann J."/>
            <person name="Amann R."/>
            <person name="Jetten M.S.M."/>
            <person name="Mascher T."/>
            <person name="Medema M.H."/>
            <person name="Devos D.P."/>
            <person name="Kaster A.-K."/>
            <person name="Ovreas L."/>
            <person name="Rohde M."/>
            <person name="Galperin M.Y."/>
            <person name="Jogler C."/>
        </authorList>
    </citation>
    <scope>NUCLEOTIDE SEQUENCE [LARGE SCALE GENOMIC DNA]</scope>
    <source>
        <strain evidence="2 3">ETA_A8</strain>
    </source>
</reference>
<proteinExistence type="predicted"/>
<keyword evidence="2" id="KW-0418">Kinase</keyword>
<dbReference type="KEGG" id="aagg:ETAA8_63270"/>
<keyword evidence="2" id="KW-0808">Transferase</keyword>
<gene>
    <name evidence="2" type="primary">thrB</name>
    <name evidence="2" type="ORF">ETAA8_63270</name>
</gene>
<dbReference type="GO" id="GO:0004413">
    <property type="term" value="F:homoserine kinase activity"/>
    <property type="evidence" value="ECO:0007669"/>
    <property type="project" value="UniProtKB-EC"/>
</dbReference>
<evidence type="ECO:0000259" key="1">
    <source>
        <dbReference type="Pfam" id="PF01636"/>
    </source>
</evidence>
<dbReference type="Gene3D" id="3.90.1200.10">
    <property type="match status" value="1"/>
</dbReference>
<dbReference type="InterPro" id="IPR002575">
    <property type="entry name" value="Aminoglycoside_PTrfase"/>
</dbReference>
<accession>A0A517YLT9</accession>
<keyword evidence="3" id="KW-1185">Reference proteome</keyword>
<dbReference type="EMBL" id="CP036274">
    <property type="protein sequence ID" value="QDU31174.1"/>
    <property type="molecule type" value="Genomic_DNA"/>
</dbReference>
<dbReference type="EC" id="2.7.1.39" evidence="2"/>
<dbReference type="RefSeq" id="WP_145097867.1">
    <property type="nucleotide sequence ID" value="NZ_CP036274.1"/>
</dbReference>
<organism evidence="2 3">
    <name type="scientific">Anatilimnocola aggregata</name>
    <dbReference type="NCBI Taxonomy" id="2528021"/>
    <lineage>
        <taxon>Bacteria</taxon>
        <taxon>Pseudomonadati</taxon>
        <taxon>Planctomycetota</taxon>
        <taxon>Planctomycetia</taxon>
        <taxon>Pirellulales</taxon>
        <taxon>Pirellulaceae</taxon>
        <taxon>Anatilimnocola</taxon>
    </lineage>
</organism>
<dbReference type="OrthoDB" id="283096at2"/>
<protein>
    <submittedName>
        <fullName evidence="2">Homoserine kinase</fullName>
        <ecNumber evidence="2">2.7.1.39</ecNumber>
    </submittedName>
</protein>
<name>A0A517YLT9_9BACT</name>
<dbReference type="Pfam" id="PF01636">
    <property type="entry name" value="APH"/>
    <property type="match status" value="1"/>
</dbReference>
<evidence type="ECO:0000313" key="3">
    <source>
        <dbReference type="Proteomes" id="UP000315017"/>
    </source>
</evidence>
<dbReference type="Gene3D" id="3.30.200.20">
    <property type="entry name" value="Phosphorylase Kinase, domain 1"/>
    <property type="match status" value="1"/>
</dbReference>
<dbReference type="AlphaFoldDB" id="A0A517YLT9"/>
<dbReference type="SUPFAM" id="SSF56112">
    <property type="entry name" value="Protein kinase-like (PK-like)"/>
    <property type="match status" value="1"/>
</dbReference>
<sequence>MPRMDDSAALTALSIFRGSATKFQLQRLGREGFSGSSVWRVTAPDAESLCLKRWPASHPSPARLPWIHHVLQHARGQGMTFLPEPQITPQGATICDVAGSTWELMTWLPGSADYQQNPSPARLRSAFRTLALFHHATSVFATAYMSQASFARTTPALDERIARWKELQGQIGEISAAVQARPIPAIDDLAQQWLARKSTLPPNDLQQLRAANQLKPFLQPVVRDLWSDHVLFTGDEVTGFIDFGAMRPDTRLTDIARLIGSLAGDNLAERTAALSAYAEIRPLSARERQLVDLLDRTGTLLAGWNWLDWLYVEQREFTSLPAVRGRLTHLLQRIT</sequence>
<dbReference type="Proteomes" id="UP000315017">
    <property type="component" value="Chromosome"/>
</dbReference>